<sequence length="179" mass="19491">MDSPTSKGNRSSTVIAVVVVCQGLSLFIVALRLWTRGVIVRAIGADDYLAIVSLLCVLACGSSNISLMFLKMTLLVGYYRVLAVQDSRKVYIAAIILVSGWSVSQLGVAIFGCSPIHGFWDFSVKTHCINTTVMWYTNVAGNIATDLIVIILPIPAIVKLNLPNRQKWYLVGIFILGTL</sequence>
<comment type="subcellular location">
    <subcellularLocation>
        <location evidence="1">Membrane</location>
        <topology evidence="1">Multi-pass membrane protein</topology>
    </subcellularLocation>
</comment>
<dbReference type="AlphaFoldDB" id="A0A8H5T5L5"/>
<evidence type="ECO:0000256" key="1">
    <source>
        <dbReference type="ARBA" id="ARBA00004141"/>
    </source>
</evidence>
<protein>
    <submittedName>
        <fullName evidence="8">Integral membrane protein</fullName>
    </submittedName>
</protein>
<name>A0A8H5T5L5_FUSHE</name>
<reference evidence="8 9" key="1">
    <citation type="submission" date="2020-05" db="EMBL/GenBank/DDBJ databases">
        <title>Identification and distribution of gene clusters putatively required for synthesis of sphingolipid metabolism inhibitors in phylogenetically diverse species of the filamentous fungus Fusarium.</title>
        <authorList>
            <person name="Kim H.-S."/>
            <person name="Busman M."/>
            <person name="Brown D.W."/>
            <person name="Divon H."/>
            <person name="Uhlig S."/>
            <person name="Proctor R.H."/>
        </authorList>
    </citation>
    <scope>NUCLEOTIDE SEQUENCE [LARGE SCALE GENOMIC DNA]</scope>
    <source>
        <strain evidence="8 9">NRRL 20693</strain>
    </source>
</reference>
<dbReference type="PANTHER" id="PTHR33048:SF47">
    <property type="entry name" value="INTEGRAL MEMBRANE PROTEIN-RELATED"/>
    <property type="match status" value="1"/>
</dbReference>
<accession>A0A8H5T5L5</accession>
<dbReference type="Proteomes" id="UP000567885">
    <property type="component" value="Unassembled WGS sequence"/>
</dbReference>
<evidence type="ECO:0000313" key="8">
    <source>
        <dbReference type="EMBL" id="KAF5665066.1"/>
    </source>
</evidence>
<keyword evidence="9" id="KW-1185">Reference proteome</keyword>
<feature type="transmembrane region" description="Helical" evidence="6">
    <location>
        <begin position="48"/>
        <end position="70"/>
    </location>
</feature>
<evidence type="ECO:0000256" key="2">
    <source>
        <dbReference type="ARBA" id="ARBA00022692"/>
    </source>
</evidence>
<feature type="transmembrane region" description="Helical" evidence="6">
    <location>
        <begin position="90"/>
        <end position="119"/>
    </location>
</feature>
<keyword evidence="3 6" id="KW-1133">Transmembrane helix</keyword>
<evidence type="ECO:0000256" key="3">
    <source>
        <dbReference type="ARBA" id="ARBA00022989"/>
    </source>
</evidence>
<feature type="transmembrane region" description="Helical" evidence="6">
    <location>
        <begin position="139"/>
        <end position="158"/>
    </location>
</feature>
<dbReference type="EMBL" id="JAAGWQ010000127">
    <property type="protein sequence ID" value="KAF5665066.1"/>
    <property type="molecule type" value="Genomic_DNA"/>
</dbReference>
<dbReference type="InterPro" id="IPR052337">
    <property type="entry name" value="SAT4-like"/>
</dbReference>
<organism evidence="8 9">
    <name type="scientific">Fusarium heterosporum</name>
    <dbReference type="NCBI Taxonomy" id="42747"/>
    <lineage>
        <taxon>Eukaryota</taxon>
        <taxon>Fungi</taxon>
        <taxon>Dikarya</taxon>
        <taxon>Ascomycota</taxon>
        <taxon>Pezizomycotina</taxon>
        <taxon>Sordariomycetes</taxon>
        <taxon>Hypocreomycetidae</taxon>
        <taxon>Hypocreales</taxon>
        <taxon>Nectriaceae</taxon>
        <taxon>Fusarium</taxon>
        <taxon>Fusarium heterosporum species complex</taxon>
    </lineage>
</organism>
<evidence type="ECO:0000256" key="6">
    <source>
        <dbReference type="SAM" id="Phobius"/>
    </source>
</evidence>
<evidence type="ECO:0000256" key="4">
    <source>
        <dbReference type="ARBA" id="ARBA00023136"/>
    </source>
</evidence>
<comment type="caution">
    <text evidence="8">The sequence shown here is derived from an EMBL/GenBank/DDBJ whole genome shotgun (WGS) entry which is preliminary data.</text>
</comment>
<dbReference type="PANTHER" id="PTHR33048">
    <property type="entry name" value="PTH11-LIKE INTEGRAL MEMBRANE PROTEIN (AFU_ORTHOLOGUE AFUA_5G11245)"/>
    <property type="match status" value="1"/>
</dbReference>
<dbReference type="InterPro" id="IPR049326">
    <property type="entry name" value="Rhodopsin_dom_fungi"/>
</dbReference>
<evidence type="ECO:0000313" key="9">
    <source>
        <dbReference type="Proteomes" id="UP000567885"/>
    </source>
</evidence>
<evidence type="ECO:0000256" key="5">
    <source>
        <dbReference type="ARBA" id="ARBA00038359"/>
    </source>
</evidence>
<proteinExistence type="inferred from homology"/>
<dbReference type="GO" id="GO:0016020">
    <property type="term" value="C:membrane"/>
    <property type="evidence" value="ECO:0007669"/>
    <property type="project" value="UniProtKB-SubCell"/>
</dbReference>
<evidence type="ECO:0000259" key="7">
    <source>
        <dbReference type="Pfam" id="PF20684"/>
    </source>
</evidence>
<dbReference type="OrthoDB" id="5076358at2759"/>
<dbReference type="Pfam" id="PF20684">
    <property type="entry name" value="Fung_rhodopsin"/>
    <property type="match status" value="1"/>
</dbReference>
<feature type="transmembrane region" description="Helical" evidence="6">
    <location>
        <begin position="12"/>
        <end position="33"/>
    </location>
</feature>
<gene>
    <name evidence="8" type="ORF">FHETE_6813</name>
</gene>
<keyword evidence="2 6" id="KW-0812">Transmembrane</keyword>
<comment type="similarity">
    <text evidence="5">Belongs to the SAT4 family.</text>
</comment>
<feature type="domain" description="Rhodopsin" evidence="7">
    <location>
        <begin position="65"/>
        <end position="178"/>
    </location>
</feature>
<keyword evidence="4 6" id="KW-0472">Membrane</keyword>